<name>A0A0A8YUT8_ARUDO</name>
<proteinExistence type="predicted"/>
<reference evidence="1" key="1">
    <citation type="submission" date="2014-09" db="EMBL/GenBank/DDBJ databases">
        <authorList>
            <person name="Magalhaes I.L.F."/>
            <person name="Oliveira U."/>
            <person name="Santos F.R."/>
            <person name="Vidigal T.H.D.A."/>
            <person name="Brescovit A.D."/>
            <person name="Santos A.J."/>
        </authorList>
    </citation>
    <scope>NUCLEOTIDE SEQUENCE</scope>
    <source>
        <tissue evidence="1">Shoot tissue taken approximately 20 cm above the soil surface</tissue>
    </source>
</reference>
<dbReference type="EMBL" id="GBRH01268752">
    <property type="protein sequence ID" value="JAD29143.1"/>
    <property type="molecule type" value="Transcribed_RNA"/>
</dbReference>
<protein>
    <submittedName>
        <fullName evidence="1">Uncharacterized protein</fullName>
    </submittedName>
</protein>
<evidence type="ECO:0000313" key="1">
    <source>
        <dbReference type="EMBL" id="JAD29143.1"/>
    </source>
</evidence>
<sequence length="63" mass="6977">MFELNNMLICSFVNAEKLPKQRKLQFGGLFPCDVASGYCELIDCDCLSGQCSVDLSCADELHL</sequence>
<accession>A0A0A8YUT8</accession>
<organism evidence="1">
    <name type="scientific">Arundo donax</name>
    <name type="common">Giant reed</name>
    <name type="synonym">Donax arundinaceus</name>
    <dbReference type="NCBI Taxonomy" id="35708"/>
    <lineage>
        <taxon>Eukaryota</taxon>
        <taxon>Viridiplantae</taxon>
        <taxon>Streptophyta</taxon>
        <taxon>Embryophyta</taxon>
        <taxon>Tracheophyta</taxon>
        <taxon>Spermatophyta</taxon>
        <taxon>Magnoliopsida</taxon>
        <taxon>Liliopsida</taxon>
        <taxon>Poales</taxon>
        <taxon>Poaceae</taxon>
        <taxon>PACMAD clade</taxon>
        <taxon>Arundinoideae</taxon>
        <taxon>Arundineae</taxon>
        <taxon>Arundo</taxon>
    </lineage>
</organism>
<reference evidence="1" key="2">
    <citation type="journal article" date="2015" name="Data Brief">
        <title>Shoot transcriptome of the giant reed, Arundo donax.</title>
        <authorList>
            <person name="Barrero R.A."/>
            <person name="Guerrero F.D."/>
            <person name="Moolhuijzen P."/>
            <person name="Goolsby J.A."/>
            <person name="Tidwell J."/>
            <person name="Bellgard S.E."/>
            <person name="Bellgard M.I."/>
        </authorList>
    </citation>
    <scope>NUCLEOTIDE SEQUENCE</scope>
    <source>
        <tissue evidence="1">Shoot tissue taken approximately 20 cm above the soil surface</tissue>
    </source>
</reference>
<dbReference type="AlphaFoldDB" id="A0A0A8YUT8"/>